<dbReference type="RefSeq" id="XP_018276404.1">
    <property type="nucleotide sequence ID" value="XM_018426916.1"/>
</dbReference>
<dbReference type="AlphaFoldDB" id="A0A0J0XFR6"/>
<sequence>MRHVRPCPAHGPPSTGSGAARARAMRCSDWRGRCCATVPMPTYAQHAASSARDGRRHDACSTEVACKRGEGVGMCVAGSGCVAGSADHPHEAAVISTCHLLVPSSRCRRFHCHTRSVRRRLVVLLSPAFLVSALRVHPPRWPVRRSPGRPRLRPAPVRSAPGRLLPPAPSAELPAAGPVLPPAPAPAGLHPAAPSAEGLGRWLLHRVLRVSRRNHLLLLRRRYALLSHKLPPSVRLFVVPRV</sequence>
<gene>
    <name evidence="2" type="ORF">CC85DRAFT_330315</name>
</gene>
<keyword evidence="3" id="KW-1185">Reference proteome</keyword>
<dbReference type="GeneID" id="28987519"/>
<name>A0A0J0XFR6_9TREE</name>
<evidence type="ECO:0000313" key="2">
    <source>
        <dbReference type="EMBL" id="KLT39913.1"/>
    </source>
</evidence>
<dbReference type="Proteomes" id="UP000053611">
    <property type="component" value="Unassembled WGS sequence"/>
</dbReference>
<feature type="compositionally biased region" description="Basic residues" evidence="1">
    <location>
        <begin position="142"/>
        <end position="152"/>
    </location>
</feature>
<organism evidence="2 3">
    <name type="scientific">Cutaneotrichosporon oleaginosum</name>
    <dbReference type="NCBI Taxonomy" id="879819"/>
    <lineage>
        <taxon>Eukaryota</taxon>
        <taxon>Fungi</taxon>
        <taxon>Dikarya</taxon>
        <taxon>Basidiomycota</taxon>
        <taxon>Agaricomycotina</taxon>
        <taxon>Tremellomycetes</taxon>
        <taxon>Trichosporonales</taxon>
        <taxon>Trichosporonaceae</taxon>
        <taxon>Cutaneotrichosporon</taxon>
    </lineage>
</organism>
<protein>
    <submittedName>
        <fullName evidence="2">Uncharacterized protein</fullName>
    </submittedName>
</protein>
<evidence type="ECO:0000256" key="1">
    <source>
        <dbReference type="SAM" id="MobiDB-lite"/>
    </source>
</evidence>
<feature type="region of interest" description="Disordered" evidence="1">
    <location>
        <begin position="140"/>
        <end position="168"/>
    </location>
</feature>
<evidence type="ECO:0000313" key="3">
    <source>
        <dbReference type="Proteomes" id="UP000053611"/>
    </source>
</evidence>
<reference evidence="2 3" key="1">
    <citation type="submission" date="2015-03" db="EMBL/GenBank/DDBJ databases">
        <title>Genomics and transcriptomics of the oil-accumulating basidiomycete yeast T. oleaginosus allow insights into substrate utilization and the diverse evolutionary trajectories of mating systems in fungi.</title>
        <authorList>
            <consortium name="DOE Joint Genome Institute"/>
            <person name="Kourist R."/>
            <person name="Kracht O."/>
            <person name="Bracharz F."/>
            <person name="Lipzen A."/>
            <person name="Nolan M."/>
            <person name="Ohm R."/>
            <person name="Grigoriev I."/>
            <person name="Sun S."/>
            <person name="Heitman J."/>
            <person name="Bruck T."/>
            <person name="Nowrousian M."/>
        </authorList>
    </citation>
    <scope>NUCLEOTIDE SEQUENCE [LARGE SCALE GENOMIC DNA]</scope>
    <source>
        <strain evidence="2 3">IBC0246</strain>
    </source>
</reference>
<accession>A0A0J0XFR6</accession>
<dbReference type="EMBL" id="KQ087245">
    <property type="protein sequence ID" value="KLT39913.1"/>
    <property type="molecule type" value="Genomic_DNA"/>
</dbReference>
<proteinExistence type="predicted"/>